<comment type="caution">
    <text evidence="2">The sequence shown here is derived from an EMBL/GenBank/DDBJ whole genome shotgun (WGS) entry which is preliminary data.</text>
</comment>
<evidence type="ECO:0008006" key="4">
    <source>
        <dbReference type="Google" id="ProtNLM"/>
    </source>
</evidence>
<proteinExistence type="predicted"/>
<dbReference type="Proteomes" id="UP000570361">
    <property type="component" value="Unassembled WGS sequence"/>
</dbReference>
<evidence type="ECO:0000313" key="2">
    <source>
        <dbReference type="EMBL" id="MBB3114793.1"/>
    </source>
</evidence>
<feature type="compositionally biased region" description="Low complexity" evidence="1">
    <location>
        <begin position="156"/>
        <end position="167"/>
    </location>
</feature>
<keyword evidence="3" id="KW-1185">Reference proteome</keyword>
<dbReference type="InterPro" id="IPR025341">
    <property type="entry name" value="DUF4247"/>
</dbReference>
<feature type="compositionally biased region" description="Polar residues" evidence="1">
    <location>
        <begin position="191"/>
        <end position="211"/>
    </location>
</feature>
<evidence type="ECO:0000313" key="3">
    <source>
        <dbReference type="Proteomes" id="UP000570361"/>
    </source>
</evidence>
<accession>A0A7W5FRW2</accession>
<evidence type="ECO:0000256" key="1">
    <source>
        <dbReference type="SAM" id="MobiDB-lite"/>
    </source>
</evidence>
<dbReference type="Pfam" id="PF14042">
    <property type="entry name" value="DUF4247"/>
    <property type="match status" value="1"/>
</dbReference>
<name>A0A7W5FRW2_9BACL</name>
<gene>
    <name evidence="2" type="ORF">FHS18_006953</name>
</gene>
<protein>
    <recommendedName>
        <fullName evidence="4">DUF4247 domain-containing protein</fullName>
    </recommendedName>
</protein>
<dbReference type="PROSITE" id="PS51257">
    <property type="entry name" value="PROKAR_LIPOPROTEIN"/>
    <property type="match status" value="1"/>
</dbReference>
<reference evidence="2 3" key="1">
    <citation type="submission" date="2020-08" db="EMBL/GenBank/DDBJ databases">
        <title>Genomic Encyclopedia of Type Strains, Phase III (KMG-III): the genomes of soil and plant-associated and newly described type strains.</title>
        <authorList>
            <person name="Whitman W."/>
        </authorList>
    </citation>
    <scope>NUCLEOTIDE SEQUENCE [LARGE SCALE GENOMIC DNA]</scope>
    <source>
        <strain evidence="2 3">CECT 5862</strain>
    </source>
</reference>
<feature type="region of interest" description="Disordered" evidence="1">
    <location>
        <begin position="156"/>
        <end position="247"/>
    </location>
</feature>
<sequence length="247" mass="27149">MRQRSGYWLNILLILSLIATLLTGCAGADQTVRVSYPLESVNGGGSAVSYVYRAAGMTVPEVAAELIAQSPPEQQSPEAADRMFLVYANAIIHLQQDQQLPSDTLIEVDTKEYVRNNYSMSFLQGYLLASLVNDLFDYGRYRGGNYRGYSNRDVYRPTTGTYRTPTTAERQKAPPMTVDKQGSVVRRTREQVPSTNPGGSDSTNRAPNSGRITRDGTGSGGYNTGVTPRKSKVPRTKAGAGRVRRRR</sequence>
<dbReference type="EMBL" id="JACHXK010000045">
    <property type="protein sequence ID" value="MBB3114793.1"/>
    <property type="molecule type" value="Genomic_DNA"/>
</dbReference>
<dbReference type="RefSeq" id="WP_183604800.1">
    <property type="nucleotide sequence ID" value="NZ_JACHXK010000045.1"/>
</dbReference>
<dbReference type="AlphaFoldDB" id="A0A7W5FRW2"/>
<organism evidence="2 3">
    <name type="scientific">Paenibacillus phyllosphaerae</name>
    <dbReference type="NCBI Taxonomy" id="274593"/>
    <lineage>
        <taxon>Bacteria</taxon>
        <taxon>Bacillati</taxon>
        <taxon>Bacillota</taxon>
        <taxon>Bacilli</taxon>
        <taxon>Bacillales</taxon>
        <taxon>Paenibacillaceae</taxon>
        <taxon>Paenibacillus</taxon>
    </lineage>
</organism>